<dbReference type="EMBL" id="CP051461">
    <property type="protein sequence ID" value="QJC55888.1"/>
    <property type="molecule type" value="Genomic_DNA"/>
</dbReference>
<dbReference type="PANTHER" id="PTHR40279">
    <property type="entry name" value="PQQC-LIKE PROTEIN"/>
    <property type="match status" value="1"/>
</dbReference>
<keyword evidence="2 3" id="KW-0560">Oxidoreductase</keyword>
<dbReference type="InterPro" id="IPR004305">
    <property type="entry name" value="Thiaminase-2/PQQC"/>
</dbReference>
<name>A0A6H2H7P8_9BURK</name>
<comment type="catalytic activity">
    <reaction evidence="3">
        <text>6-(2-amino-2-carboxyethyl)-7,8-dioxo-1,2,3,4,7,8-hexahydroquinoline-2,4-dicarboxylate + 3 O2 = pyrroloquinoline quinone + 2 H2O2 + 2 H2O + H(+)</text>
        <dbReference type="Rhea" id="RHEA:10692"/>
        <dbReference type="ChEBI" id="CHEBI:15377"/>
        <dbReference type="ChEBI" id="CHEBI:15378"/>
        <dbReference type="ChEBI" id="CHEBI:15379"/>
        <dbReference type="ChEBI" id="CHEBI:16240"/>
        <dbReference type="ChEBI" id="CHEBI:58442"/>
        <dbReference type="ChEBI" id="CHEBI:58778"/>
        <dbReference type="EC" id="1.3.3.11"/>
    </reaction>
</comment>
<comment type="similarity">
    <text evidence="3">Belongs to the PqqC family.</text>
</comment>
<evidence type="ECO:0000256" key="1">
    <source>
        <dbReference type="ARBA" id="ARBA00022905"/>
    </source>
</evidence>
<dbReference type="KEGG" id="pvac:HC248_01172"/>
<dbReference type="HAMAP" id="MF_00654">
    <property type="entry name" value="PQQ_syn_PqqC"/>
    <property type="match status" value="1"/>
</dbReference>
<evidence type="ECO:0000313" key="6">
    <source>
        <dbReference type="Proteomes" id="UP000502041"/>
    </source>
</evidence>
<evidence type="ECO:0000256" key="2">
    <source>
        <dbReference type="ARBA" id="ARBA00023002"/>
    </source>
</evidence>
<dbReference type="AlphaFoldDB" id="A0A6H2H7P8"/>
<feature type="domain" description="Thiaminase-2/PQQC" evidence="4">
    <location>
        <begin position="26"/>
        <end position="236"/>
    </location>
</feature>
<sequence length="250" mass="28216">MDIATIVRPDGDGPAWNRIDFEAKLRAQGAAYHIHHPFNLRMNSGGCAPDEIRHWVRNRFYYQICIPRKDAAILANMSDRAQRRLWIERILDHDGYGDYQGSSAGGMEAWIKLGEAVGIERQDLLSLKGVSPAVRFACDAYVNFASQAPWQEAVCSSLTEMFAPQIHKDRLSTWPTHYPWIDAAGFGYFRGRIPLAGRDVAHGLEVTLAHFTTRQAQHRALDILQFKLDILWNMLDAIEKVCLTPAAVKA</sequence>
<dbReference type="Pfam" id="PF03070">
    <property type="entry name" value="TENA_THI-4"/>
    <property type="match status" value="1"/>
</dbReference>
<evidence type="ECO:0000259" key="4">
    <source>
        <dbReference type="Pfam" id="PF03070"/>
    </source>
</evidence>
<reference evidence="5 6" key="1">
    <citation type="submission" date="2020-04" db="EMBL/GenBank/DDBJ databases">
        <title>Complete genome of a Psychrophilic, Marine, Gas Vacuolate Bacterium Polaromonas vacuolata KCTC 22033T.</title>
        <authorList>
            <person name="Hwang K."/>
            <person name="Kim K.M."/>
        </authorList>
    </citation>
    <scope>NUCLEOTIDE SEQUENCE [LARGE SCALE GENOMIC DNA]</scope>
    <source>
        <strain evidence="5 6">KCTC 22033</strain>
    </source>
</reference>
<dbReference type="NCBIfam" id="TIGR02111">
    <property type="entry name" value="PQQ_syn_pqqC"/>
    <property type="match status" value="1"/>
</dbReference>
<dbReference type="RefSeq" id="WP_168921684.1">
    <property type="nucleotide sequence ID" value="NZ_CP051461.1"/>
</dbReference>
<dbReference type="InterPro" id="IPR011845">
    <property type="entry name" value="PqqC"/>
</dbReference>
<keyword evidence="6" id="KW-1185">Reference proteome</keyword>
<dbReference type="Proteomes" id="UP000502041">
    <property type="component" value="Chromosome"/>
</dbReference>
<evidence type="ECO:0000256" key="3">
    <source>
        <dbReference type="HAMAP-Rule" id="MF_00654"/>
    </source>
</evidence>
<dbReference type="GO" id="GO:0018189">
    <property type="term" value="P:pyrroloquinoline quinone biosynthetic process"/>
    <property type="evidence" value="ECO:0007669"/>
    <property type="project" value="UniProtKB-UniRule"/>
</dbReference>
<comment type="pathway">
    <text evidence="3">Cofactor biosynthesis; pyrroloquinoline quinone biosynthesis.</text>
</comment>
<dbReference type="InterPro" id="IPR039068">
    <property type="entry name" value="PqqC-like"/>
</dbReference>
<dbReference type="UniPathway" id="UPA00539"/>
<dbReference type="Gene3D" id="1.20.910.10">
    <property type="entry name" value="Heme oxygenase-like"/>
    <property type="match status" value="1"/>
</dbReference>
<organism evidence="5 6">
    <name type="scientific">Polaromonas vacuolata</name>
    <dbReference type="NCBI Taxonomy" id="37448"/>
    <lineage>
        <taxon>Bacteria</taxon>
        <taxon>Pseudomonadati</taxon>
        <taxon>Pseudomonadota</taxon>
        <taxon>Betaproteobacteria</taxon>
        <taxon>Burkholderiales</taxon>
        <taxon>Comamonadaceae</taxon>
        <taxon>Polaromonas</taxon>
    </lineage>
</organism>
<dbReference type="GO" id="GO:0033732">
    <property type="term" value="F:pyrroloquinoline-quinone synthase activity"/>
    <property type="evidence" value="ECO:0007669"/>
    <property type="project" value="UniProtKB-EC"/>
</dbReference>
<dbReference type="InterPro" id="IPR016084">
    <property type="entry name" value="Haem_Oase-like_multi-hlx"/>
</dbReference>
<comment type="function">
    <text evidence="3">Ring cyclization and eight-electron oxidation of 3a-(2-amino-2-carboxyethyl)-4,5-dioxo-4,5,6,7,8,9-hexahydroquinoline-7,9-dicarboxylic-acid to PQQ.</text>
</comment>
<keyword evidence="1 3" id="KW-0884">PQQ biosynthesis</keyword>
<dbReference type="EC" id="1.3.3.11" evidence="3"/>
<evidence type="ECO:0000313" key="5">
    <source>
        <dbReference type="EMBL" id="QJC55888.1"/>
    </source>
</evidence>
<dbReference type="PANTHER" id="PTHR40279:SF3">
    <property type="entry name" value="4-AMINOBENZOATE SYNTHASE"/>
    <property type="match status" value="1"/>
</dbReference>
<protein>
    <recommendedName>
        <fullName evidence="3">Pyrroloquinoline-quinone synthase</fullName>
        <ecNumber evidence="3">1.3.3.11</ecNumber>
    </recommendedName>
    <alternativeName>
        <fullName evidence="3">Coenzyme PQQ synthesis protein C</fullName>
    </alternativeName>
    <alternativeName>
        <fullName evidence="3">Pyrroloquinoline quinone biosynthesis protein C</fullName>
    </alternativeName>
</protein>
<gene>
    <name evidence="3 5" type="primary">pqqC</name>
    <name evidence="5" type="ORF">HC248_01172</name>
</gene>
<dbReference type="SUPFAM" id="SSF48613">
    <property type="entry name" value="Heme oxygenase-like"/>
    <property type="match status" value="1"/>
</dbReference>
<accession>A0A6H2H7P8</accession>
<proteinExistence type="inferred from homology"/>